<sequence>MVKDLKKRTCQFYIVQEKVSIVRYTLCKGNIKVTIKFSLDKSQVGYWVIQLKDKLTEIEYSKSYHLKAEIDPKIIQCAFHKYSISNTIDRSKDDEIYHDKIFCSKTYKVNTEIHNILNEQDKNIIKIDSSKYDKDQEYYVENQKHHNIVVKENNDVLVFTSE</sequence>
<evidence type="ECO:0000313" key="2">
    <source>
        <dbReference type="Proteomes" id="UP000789920"/>
    </source>
</evidence>
<accession>A0ACA9KN10</accession>
<proteinExistence type="predicted"/>
<dbReference type="Proteomes" id="UP000789920">
    <property type="component" value="Unassembled WGS sequence"/>
</dbReference>
<evidence type="ECO:0000313" key="1">
    <source>
        <dbReference type="EMBL" id="CAG8481194.1"/>
    </source>
</evidence>
<name>A0ACA9KN10_9GLOM</name>
<gene>
    <name evidence="1" type="ORF">RPERSI_LOCUS989</name>
</gene>
<keyword evidence="2" id="KW-1185">Reference proteome</keyword>
<reference evidence="1" key="1">
    <citation type="submission" date="2021-06" db="EMBL/GenBank/DDBJ databases">
        <authorList>
            <person name="Kallberg Y."/>
            <person name="Tangrot J."/>
            <person name="Rosling A."/>
        </authorList>
    </citation>
    <scope>NUCLEOTIDE SEQUENCE</scope>
    <source>
        <strain evidence="1">MA461A</strain>
    </source>
</reference>
<dbReference type="EMBL" id="CAJVQC010000808">
    <property type="protein sequence ID" value="CAG8481194.1"/>
    <property type="molecule type" value="Genomic_DNA"/>
</dbReference>
<protein>
    <submittedName>
        <fullName evidence="1">7989_t:CDS:1</fullName>
    </submittedName>
</protein>
<comment type="caution">
    <text evidence="1">The sequence shown here is derived from an EMBL/GenBank/DDBJ whole genome shotgun (WGS) entry which is preliminary data.</text>
</comment>
<organism evidence="1 2">
    <name type="scientific">Racocetra persica</name>
    <dbReference type="NCBI Taxonomy" id="160502"/>
    <lineage>
        <taxon>Eukaryota</taxon>
        <taxon>Fungi</taxon>
        <taxon>Fungi incertae sedis</taxon>
        <taxon>Mucoromycota</taxon>
        <taxon>Glomeromycotina</taxon>
        <taxon>Glomeromycetes</taxon>
        <taxon>Diversisporales</taxon>
        <taxon>Gigasporaceae</taxon>
        <taxon>Racocetra</taxon>
    </lineage>
</organism>